<comment type="subcellular location">
    <subcellularLocation>
        <location evidence="1">Membrane</location>
        <topology evidence="1">Multi-pass membrane protein</topology>
    </subcellularLocation>
</comment>
<dbReference type="GO" id="GO:0016020">
    <property type="term" value="C:membrane"/>
    <property type="evidence" value="ECO:0007669"/>
    <property type="project" value="UniProtKB-SubCell"/>
</dbReference>
<gene>
    <name evidence="12" type="primary">Aste57867_3149</name>
    <name evidence="11" type="ORF">As57867_003140</name>
    <name evidence="12" type="ORF">ASTE57867_3149</name>
</gene>
<feature type="transmembrane region" description="Helical" evidence="9">
    <location>
        <begin position="645"/>
        <end position="662"/>
    </location>
</feature>
<evidence type="ECO:0000256" key="5">
    <source>
        <dbReference type="ARBA" id="ARBA00022741"/>
    </source>
</evidence>
<keyword evidence="6" id="KW-0067">ATP-binding</keyword>
<feature type="domain" description="ABC transporter" evidence="10">
    <location>
        <begin position="810"/>
        <end position="1051"/>
    </location>
</feature>
<evidence type="ECO:0000256" key="1">
    <source>
        <dbReference type="ARBA" id="ARBA00004141"/>
    </source>
</evidence>
<evidence type="ECO:0000256" key="7">
    <source>
        <dbReference type="ARBA" id="ARBA00022989"/>
    </source>
</evidence>
<feature type="transmembrane region" description="Helical" evidence="9">
    <location>
        <begin position="576"/>
        <end position="601"/>
    </location>
</feature>
<feature type="transmembrane region" description="Helical" evidence="9">
    <location>
        <begin position="1179"/>
        <end position="1198"/>
    </location>
</feature>
<feature type="transmembrane region" description="Helical" evidence="9">
    <location>
        <begin position="1386"/>
        <end position="1408"/>
    </location>
</feature>
<evidence type="ECO:0000256" key="8">
    <source>
        <dbReference type="ARBA" id="ARBA00023136"/>
    </source>
</evidence>
<evidence type="ECO:0000313" key="12">
    <source>
        <dbReference type="EMBL" id="VFT80323.1"/>
    </source>
</evidence>
<feature type="transmembrane region" description="Helical" evidence="9">
    <location>
        <begin position="1147"/>
        <end position="1167"/>
    </location>
</feature>
<feature type="transmembrane region" description="Helical" evidence="9">
    <location>
        <begin position="613"/>
        <end position="633"/>
    </location>
</feature>
<keyword evidence="3" id="KW-0813">Transport</keyword>
<dbReference type="InterPro" id="IPR043926">
    <property type="entry name" value="ABCG_dom"/>
</dbReference>
<dbReference type="OrthoDB" id="66620at2759"/>
<feature type="transmembrane region" description="Helical" evidence="9">
    <location>
        <begin position="501"/>
        <end position="522"/>
    </location>
</feature>
<dbReference type="InterPro" id="IPR003439">
    <property type="entry name" value="ABC_transporter-like_ATP-bd"/>
</dbReference>
<dbReference type="InterPro" id="IPR013525">
    <property type="entry name" value="ABC2_TM"/>
</dbReference>
<name>A0A485KA43_9STRA</name>
<dbReference type="Gene3D" id="3.40.50.300">
    <property type="entry name" value="P-loop containing nucleotide triphosphate hydrolases"/>
    <property type="match status" value="2"/>
</dbReference>
<evidence type="ECO:0000256" key="2">
    <source>
        <dbReference type="ARBA" id="ARBA00006012"/>
    </source>
</evidence>
<sequence length="1416" mass="157122">MQDFYSETKLANQKPQNTLRWLLGFRYRCTATRSRCSSPKLITNRRGQGGCVAHLILTFTPISSHNMSAPISADGFLADGSDKFHEMIANHLETASGKAMPQVEIRFKDLSLAADVAVATKDGGHELPTLLNHAKKSVMGLAKSKRVLHKDILHPVTGVFKPATMTLLLGQPSSGKSSLMKMLAGRFPIEKNITVGGAITYNGTPREEVLKQLPQLVSYISQRDHHYPTLSVQETMEFAHQSCGGVVPQRVLDSLISGTPEENAEAVEIIQALYEVYPDVVVKQLGLANCKDTIVGNAMLRGVSGGERKRVTVGEMEFGMKQVSLMDEISTGLDSAATYDIVKSQRSMAKSLKKTIVIALLQPSPEVFDQFDDVMVMNEGYVIYHGPRSEAKAYFESFGFKCPPKRDVADFLLDLGTPQQHQYVVNGAANVPRNPSDYAALFQQSVIYKTMMGHVDGPVHPLLLHDAANHMKAVPEFQNDFWPSTMQLVSRQTKVMLRNKAFVNTRAVMVIIMGLLYSTTFYQVNPQLAQVVFGVIFQAVLFLALGQVALLPAILEAREIFYKQRGAHFFRTLSFVLAQSITQIPFSVAEAAIFGSIMYWISGFVSDAGAFLVYELILLMTNVLFASWFFFIAVASPNLHVAKPLSLVSVLFFVLFAGFIIVQDDIPDYFIWIFWINPISWCMRALSINQYSASAFQVCVYDGVDYCKAYGGKTMGNVQLELFNMPTDTKWIWYCVAFMAGMYVVFVGLSFVALEYFRFENGHGIALTEEQEADEEAEKAVYNKMPSTPVASHNSDSVEIAVQTFVPVTLTFRDLHYFVPNPTKGQPELELLKGVSGVALPGTVTALMGSSGAGKTTLMDVIAGRKTGGKIVGDILLNGYPATDLAIRRCTGYCEQMDIHCESATFREALTFSAMLRQSSDVPTAQKLEHVEDCIRLLEMNNIADFIIRGSSVEQMKRLTIGVELAAAPSVLFLDEPTSGLDARSAKIIMTGIRKIASTGRTVVCTIHQPSTEVFEMFDNLLLLKRGGETVFYGDLGAHSSHLIEYFSSIPGTAAIQAGANPATWMLEVIGAGVETKSANTTDYVQVFKASHEFKQLSLDLDLHCLPRPDIPEMTFTSKRAATNGTQCAYVVQRFMRMYWRTPSYNYTRMMLSVFLAILFGLCYRSVDYTTFSGVNGGIGMVFTTTLFVGIISFNSVLPLAAEERSSYYRERASQTYNALWYWVGSTVAEIPYVFLTSFVFTIIFYPFVGFKGNVGDVIFYGFNLSLLVLMNVYFGQLMAYAMPRVDVAAAMGVLLNSIFFLFMGFNPPTSQIPSGYKWLSTITPPKYSLSVLVAQVFSKCSEAGTEMGCKTMTGVPPILLKQLNKKEVTVKEFTEHMFDMKDDDAVRNTLVVICCIIFFRVLGLYALRYINHQKR</sequence>
<keyword evidence="8 9" id="KW-0472">Membrane</keyword>
<protein>
    <submittedName>
        <fullName evidence="12">Aste57867_3149 protein</fullName>
    </submittedName>
</protein>
<dbReference type="Pfam" id="PF00005">
    <property type="entry name" value="ABC_tran"/>
    <property type="match status" value="2"/>
</dbReference>
<evidence type="ECO:0000259" key="10">
    <source>
        <dbReference type="PROSITE" id="PS50893"/>
    </source>
</evidence>
<feature type="transmembrane region" description="Helical" evidence="9">
    <location>
        <begin position="528"/>
        <end position="555"/>
    </location>
</feature>
<dbReference type="SMART" id="SM00382">
    <property type="entry name" value="AAA"/>
    <property type="match status" value="2"/>
</dbReference>
<dbReference type="InterPro" id="IPR034003">
    <property type="entry name" value="ABCG_PDR_2"/>
</dbReference>
<dbReference type="Proteomes" id="UP000332933">
    <property type="component" value="Unassembled WGS sequence"/>
</dbReference>
<dbReference type="SUPFAM" id="SSF52540">
    <property type="entry name" value="P-loop containing nucleoside triphosphate hydrolases"/>
    <property type="match status" value="2"/>
</dbReference>
<keyword evidence="13" id="KW-1185">Reference proteome</keyword>
<evidence type="ECO:0000256" key="4">
    <source>
        <dbReference type="ARBA" id="ARBA00022692"/>
    </source>
</evidence>
<dbReference type="FunFam" id="3.40.50.300:FF:000289">
    <property type="entry name" value="ABC transporter G family member 31"/>
    <property type="match status" value="1"/>
</dbReference>
<dbReference type="InterPro" id="IPR003593">
    <property type="entry name" value="AAA+_ATPase"/>
</dbReference>
<dbReference type="CDD" id="cd03232">
    <property type="entry name" value="ABCG_PDR_domain2"/>
    <property type="match status" value="1"/>
</dbReference>
<evidence type="ECO:0000256" key="3">
    <source>
        <dbReference type="ARBA" id="ARBA00022448"/>
    </source>
</evidence>
<dbReference type="GO" id="GO:0140359">
    <property type="term" value="F:ABC-type transporter activity"/>
    <property type="evidence" value="ECO:0007669"/>
    <property type="project" value="InterPro"/>
</dbReference>
<dbReference type="Pfam" id="PF19055">
    <property type="entry name" value="ABC2_membrane_7"/>
    <property type="match status" value="2"/>
</dbReference>
<reference evidence="12 13" key="1">
    <citation type="submission" date="2019-03" db="EMBL/GenBank/DDBJ databases">
        <authorList>
            <person name="Gaulin E."/>
            <person name="Dumas B."/>
        </authorList>
    </citation>
    <scope>NUCLEOTIDE SEQUENCE [LARGE SCALE GENOMIC DNA]</scope>
    <source>
        <strain evidence="12">CBS 568.67</strain>
    </source>
</reference>
<keyword evidence="4 9" id="KW-0812">Transmembrane</keyword>
<dbReference type="InterPro" id="IPR027417">
    <property type="entry name" value="P-loop_NTPase"/>
</dbReference>
<reference evidence="11" key="2">
    <citation type="submission" date="2019-06" db="EMBL/GenBank/DDBJ databases">
        <title>Genomics analysis of Aphanomyces spp. identifies a new class of oomycete effector associated with host adaptation.</title>
        <authorList>
            <person name="Gaulin E."/>
        </authorList>
    </citation>
    <scope>NUCLEOTIDE SEQUENCE</scope>
    <source>
        <strain evidence="11">CBS 578.67</strain>
    </source>
</reference>
<dbReference type="PANTHER" id="PTHR19241">
    <property type="entry name" value="ATP-BINDING CASSETTE TRANSPORTER"/>
    <property type="match status" value="1"/>
</dbReference>
<feature type="transmembrane region" description="Helical" evidence="9">
    <location>
        <begin position="731"/>
        <end position="754"/>
    </location>
</feature>
<dbReference type="FunFam" id="3.40.50.300:FF:000528">
    <property type="entry name" value="ABC transporter G family member 31"/>
    <property type="match status" value="1"/>
</dbReference>
<feature type="transmembrane region" description="Helical" evidence="9">
    <location>
        <begin position="1258"/>
        <end position="1276"/>
    </location>
</feature>
<dbReference type="PROSITE" id="PS50893">
    <property type="entry name" value="ABC_TRANSPORTER_2"/>
    <property type="match status" value="2"/>
</dbReference>
<evidence type="ECO:0000313" key="11">
    <source>
        <dbReference type="EMBL" id="KAF0715839.1"/>
    </source>
</evidence>
<keyword evidence="5" id="KW-0547">Nucleotide-binding</keyword>
<accession>A0A485KA43</accession>
<dbReference type="EMBL" id="VJMH01000512">
    <property type="protein sequence ID" value="KAF0715839.1"/>
    <property type="molecule type" value="Genomic_DNA"/>
</dbReference>
<dbReference type="GO" id="GO:0016887">
    <property type="term" value="F:ATP hydrolysis activity"/>
    <property type="evidence" value="ECO:0007669"/>
    <property type="project" value="InterPro"/>
</dbReference>
<feature type="transmembrane region" description="Helical" evidence="9">
    <location>
        <begin position="1219"/>
        <end position="1246"/>
    </location>
</feature>
<dbReference type="Pfam" id="PF01061">
    <property type="entry name" value="ABC2_membrane"/>
    <property type="match status" value="2"/>
</dbReference>
<proteinExistence type="inferred from homology"/>
<dbReference type="GO" id="GO:0005524">
    <property type="term" value="F:ATP binding"/>
    <property type="evidence" value="ECO:0007669"/>
    <property type="project" value="UniProtKB-KW"/>
</dbReference>
<feature type="transmembrane region" description="Helical" evidence="9">
    <location>
        <begin position="1288"/>
        <end position="1306"/>
    </location>
</feature>
<organism evidence="12 13">
    <name type="scientific">Aphanomyces stellatus</name>
    <dbReference type="NCBI Taxonomy" id="120398"/>
    <lineage>
        <taxon>Eukaryota</taxon>
        <taxon>Sar</taxon>
        <taxon>Stramenopiles</taxon>
        <taxon>Oomycota</taxon>
        <taxon>Saprolegniomycetes</taxon>
        <taxon>Saprolegniales</taxon>
        <taxon>Verrucalvaceae</taxon>
        <taxon>Aphanomyces</taxon>
    </lineage>
</organism>
<evidence type="ECO:0000256" key="9">
    <source>
        <dbReference type="SAM" id="Phobius"/>
    </source>
</evidence>
<dbReference type="EMBL" id="CAADRA010000512">
    <property type="protein sequence ID" value="VFT80323.1"/>
    <property type="molecule type" value="Genomic_DNA"/>
</dbReference>
<feature type="domain" description="ABC transporter" evidence="10">
    <location>
        <begin position="136"/>
        <end position="404"/>
    </location>
</feature>
<comment type="similarity">
    <text evidence="2">Belongs to the ABC transporter superfamily. ABCG family. PDR (TC 3.A.1.205) subfamily.</text>
</comment>
<evidence type="ECO:0000256" key="6">
    <source>
        <dbReference type="ARBA" id="ARBA00022840"/>
    </source>
</evidence>
<keyword evidence="7 9" id="KW-1133">Transmembrane helix</keyword>
<evidence type="ECO:0000313" key="13">
    <source>
        <dbReference type="Proteomes" id="UP000332933"/>
    </source>
</evidence>